<dbReference type="NCBIfam" id="TIGR01640">
    <property type="entry name" value="F_box_assoc_1"/>
    <property type="match status" value="1"/>
</dbReference>
<name>A0AA38TQ96_9ASTR</name>
<proteinExistence type="predicted"/>
<dbReference type="InterPro" id="IPR050796">
    <property type="entry name" value="SCF_F-box_component"/>
</dbReference>
<comment type="caution">
    <text evidence="2">The sequence shown here is derived from an EMBL/GenBank/DDBJ whole genome shotgun (WGS) entry which is preliminary data.</text>
</comment>
<dbReference type="AlphaFoldDB" id="A0AA38TQ96"/>
<sequence>MLYHVHYPKLELGKPLQLRNNGDMIVELENRDVIIFNHYEGNCVYVFRDCLEEDYVDYRTYVDRYEESLALLDVGDSVPNKEAMEALMMIENQGFGYDKMSDDYKVVRLFNTHYHSTRPRVEVYTVKTGIWREVMFPDALLCHLTRPDLSHVFFNGFVHWIAFDPTPPVVSHNVIMTFDTSTELFGDILLPDDLLKVDPGTMMISVVGESLAVTYYSYLTNRARMASSTYKTWVMKEYNNPTSWTLMYNVHHPDIDMGKPLKLRNNRDMITRSPDGNIVVYNYSGYASCIFPRYESESNCMSCVDIYQESLALFDVGHSVSKEEGD</sequence>
<dbReference type="InterPro" id="IPR006527">
    <property type="entry name" value="F-box-assoc_dom_typ1"/>
</dbReference>
<dbReference type="Proteomes" id="UP001172457">
    <property type="component" value="Chromosome 3"/>
</dbReference>
<protein>
    <recommendedName>
        <fullName evidence="1">F-box associated beta-propeller type 1 domain-containing protein</fullName>
    </recommendedName>
</protein>
<dbReference type="InterPro" id="IPR017451">
    <property type="entry name" value="F-box-assoc_interact_dom"/>
</dbReference>
<feature type="domain" description="F-box associated beta-propeller type 1" evidence="1">
    <location>
        <begin position="92"/>
        <end position="266"/>
    </location>
</feature>
<keyword evidence="3" id="KW-1185">Reference proteome</keyword>
<organism evidence="2 3">
    <name type="scientific">Centaurea solstitialis</name>
    <name type="common">yellow star-thistle</name>
    <dbReference type="NCBI Taxonomy" id="347529"/>
    <lineage>
        <taxon>Eukaryota</taxon>
        <taxon>Viridiplantae</taxon>
        <taxon>Streptophyta</taxon>
        <taxon>Embryophyta</taxon>
        <taxon>Tracheophyta</taxon>
        <taxon>Spermatophyta</taxon>
        <taxon>Magnoliopsida</taxon>
        <taxon>eudicotyledons</taxon>
        <taxon>Gunneridae</taxon>
        <taxon>Pentapetalae</taxon>
        <taxon>asterids</taxon>
        <taxon>campanulids</taxon>
        <taxon>Asterales</taxon>
        <taxon>Asteraceae</taxon>
        <taxon>Carduoideae</taxon>
        <taxon>Cardueae</taxon>
        <taxon>Centaureinae</taxon>
        <taxon>Centaurea</taxon>
    </lineage>
</organism>
<dbReference type="EMBL" id="JARYMX010000003">
    <property type="protein sequence ID" value="KAJ9558346.1"/>
    <property type="molecule type" value="Genomic_DNA"/>
</dbReference>
<evidence type="ECO:0000313" key="3">
    <source>
        <dbReference type="Proteomes" id="UP001172457"/>
    </source>
</evidence>
<evidence type="ECO:0000259" key="1">
    <source>
        <dbReference type="Pfam" id="PF07734"/>
    </source>
</evidence>
<dbReference type="PANTHER" id="PTHR31672:SF13">
    <property type="entry name" value="F-BOX PROTEIN CPR30-LIKE"/>
    <property type="match status" value="1"/>
</dbReference>
<dbReference type="Pfam" id="PF07734">
    <property type="entry name" value="FBA_1"/>
    <property type="match status" value="1"/>
</dbReference>
<gene>
    <name evidence="2" type="ORF">OSB04_012960</name>
</gene>
<reference evidence="2" key="1">
    <citation type="submission" date="2023-03" db="EMBL/GenBank/DDBJ databases">
        <title>Chromosome-scale reference genome and RAD-based genetic map of yellow starthistle (Centaurea solstitialis) reveal putative structural variation and QTLs associated with invader traits.</title>
        <authorList>
            <person name="Reatini B."/>
            <person name="Cang F.A."/>
            <person name="Jiang Q."/>
            <person name="Mckibben M.T.W."/>
            <person name="Barker M.S."/>
            <person name="Rieseberg L.H."/>
            <person name="Dlugosch K.M."/>
        </authorList>
    </citation>
    <scope>NUCLEOTIDE SEQUENCE</scope>
    <source>
        <strain evidence="2">CAN-66</strain>
        <tissue evidence="2">Leaf</tissue>
    </source>
</reference>
<evidence type="ECO:0000313" key="2">
    <source>
        <dbReference type="EMBL" id="KAJ9558346.1"/>
    </source>
</evidence>
<dbReference type="PANTHER" id="PTHR31672">
    <property type="entry name" value="BNACNNG10540D PROTEIN"/>
    <property type="match status" value="1"/>
</dbReference>
<accession>A0AA38TQ96</accession>